<sequence>MGFQRRRIVNPDTLGVNYYSAISNTADGHAYQTELKAMLEEWATQNTVHTVVLSAEMEQWEWATQEIRAVGHTCWSYPTNHAVLHLTDVCLYNFGSALRRLKPVTYNELCSQIEKG</sequence>
<comment type="caution">
    <text evidence="1">The sequence shown here is derived from an EMBL/GenBank/DDBJ whole genome shotgun (WGS) entry which is preliminary data.</text>
</comment>
<dbReference type="EMBL" id="QTSX02005006">
    <property type="protein sequence ID" value="KAJ9062440.1"/>
    <property type="molecule type" value="Genomic_DNA"/>
</dbReference>
<name>A0ACC2SJD3_9FUNG</name>
<keyword evidence="2" id="KW-1185">Reference proteome</keyword>
<organism evidence="1 2">
    <name type="scientific">Entomophthora muscae</name>
    <dbReference type="NCBI Taxonomy" id="34485"/>
    <lineage>
        <taxon>Eukaryota</taxon>
        <taxon>Fungi</taxon>
        <taxon>Fungi incertae sedis</taxon>
        <taxon>Zoopagomycota</taxon>
        <taxon>Entomophthoromycotina</taxon>
        <taxon>Entomophthoromycetes</taxon>
        <taxon>Entomophthorales</taxon>
        <taxon>Entomophthoraceae</taxon>
        <taxon>Entomophthora</taxon>
    </lineage>
</organism>
<dbReference type="Proteomes" id="UP001165960">
    <property type="component" value="Unassembled WGS sequence"/>
</dbReference>
<accession>A0ACC2SJD3</accession>
<proteinExistence type="predicted"/>
<evidence type="ECO:0000313" key="2">
    <source>
        <dbReference type="Proteomes" id="UP001165960"/>
    </source>
</evidence>
<evidence type="ECO:0000313" key="1">
    <source>
        <dbReference type="EMBL" id="KAJ9062440.1"/>
    </source>
</evidence>
<gene>
    <name evidence="1" type="ORF">DSO57_1010688</name>
</gene>
<reference evidence="1" key="1">
    <citation type="submission" date="2022-04" db="EMBL/GenBank/DDBJ databases">
        <title>Genome of the entomopathogenic fungus Entomophthora muscae.</title>
        <authorList>
            <person name="Elya C."/>
            <person name="Lovett B.R."/>
            <person name="Lee E."/>
            <person name="Macias A.M."/>
            <person name="Hajek A.E."/>
            <person name="De Bivort B.L."/>
            <person name="Kasson M.T."/>
            <person name="De Fine Licht H.H."/>
            <person name="Stajich J.E."/>
        </authorList>
    </citation>
    <scope>NUCLEOTIDE SEQUENCE</scope>
    <source>
        <strain evidence="1">Berkeley</strain>
    </source>
</reference>
<protein>
    <submittedName>
        <fullName evidence="1">Uncharacterized protein</fullName>
    </submittedName>
</protein>